<evidence type="ECO:0000313" key="3">
    <source>
        <dbReference type="Proteomes" id="UP001156441"/>
    </source>
</evidence>
<feature type="transmembrane region" description="Helical" evidence="1">
    <location>
        <begin position="225"/>
        <end position="246"/>
    </location>
</feature>
<dbReference type="Proteomes" id="UP001156441">
    <property type="component" value="Unassembled WGS sequence"/>
</dbReference>
<feature type="transmembrane region" description="Helical" evidence="1">
    <location>
        <begin position="253"/>
        <end position="277"/>
    </location>
</feature>
<proteinExistence type="predicted"/>
<dbReference type="RefSeq" id="WP_260193025.1">
    <property type="nucleotide sequence ID" value="NZ_JAFFZE010000015.1"/>
</dbReference>
<protein>
    <submittedName>
        <fullName evidence="2">Uncharacterized protein</fullName>
    </submittedName>
</protein>
<feature type="transmembrane region" description="Helical" evidence="1">
    <location>
        <begin position="130"/>
        <end position="149"/>
    </location>
</feature>
<evidence type="ECO:0000256" key="1">
    <source>
        <dbReference type="SAM" id="Phobius"/>
    </source>
</evidence>
<feature type="transmembrane region" description="Helical" evidence="1">
    <location>
        <begin position="40"/>
        <end position="62"/>
    </location>
</feature>
<feature type="transmembrane region" description="Helical" evidence="1">
    <location>
        <begin position="283"/>
        <end position="305"/>
    </location>
</feature>
<evidence type="ECO:0000313" key="2">
    <source>
        <dbReference type="EMBL" id="MCT2585452.1"/>
    </source>
</evidence>
<feature type="transmembrane region" description="Helical" evidence="1">
    <location>
        <begin position="74"/>
        <end position="93"/>
    </location>
</feature>
<accession>A0ABT2JC60</accession>
<keyword evidence="3" id="KW-1185">Reference proteome</keyword>
<dbReference type="EMBL" id="JAFFZE010000015">
    <property type="protein sequence ID" value="MCT2585452.1"/>
    <property type="molecule type" value="Genomic_DNA"/>
</dbReference>
<feature type="transmembrane region" description="Helical" evidence="1">
    <location>
        <begin position="7"/>
        <end position="34"/>
    </location>
</feature>
<reference evidence="2 3" key="1">
    <citation type="submission" date="2021-02" db="EMBL/GenBank/DDBJ databases">
        <title>Actinophytocola xerophila sp. nov., isolated from soil of cotton cropping field.</title>
        <authorList>
            <person name="Huang R."/>
            <person name="Chen X."/>
            <person name="Ge X."/>
            <person name="Liu W."/>
        </authorList>
    </citation>
    <scope>NUCLEOTIDE SEQUENCE [LARGE SCALE GENOMIC DNA]</scope>
    <source>
        <strain evidence="2 3">S1-96</strain>
    </source>
</reference>
<name>A0ABT2JC60_9PSEU</name>
<gene>
    <name evidence="2" type="ORF">JT362_20225</name>
</gene>
<organism evidence="2 3">
    <name type="scientific">Actinophytocola gossypii</name>
    <dbReference type="NCBI Taxonomy" id="2812003"/>
    <lineage>
        <taxon>Bacteria</taxon>
        <taxon>Bacillati</taxon>
        <taxon>Actinomycetota</taxon>
        <taxon>Actinomycetes</taxon>
        <taxon>Pseudonocardiales</taxon>
        <taxon>Pseudonocardiaceae</taxon>
    </lineage>
</organism>
<comment type="caution">
    <text evidence="2">The sequence shown here is derived from an EMBL/GenBank/DDBJ whole genome shotgun (WGS) entry which is preliminary data.</text>
</comment>
<sequence length="316" mass="30981">MAAGREAAAGVAAGVAAGAAAGVVAWLGMAGWALLGVTTLGLGAAATPAAVALAVGGSVGVTEDLGPATLSGSVHVLPLGVSLVGAVLLAAVLTTWPRLAGASAVVVAGLVALPFLPAGDLDVLPWSTQLGGLAWLVVVVGTRVAMWWFPWVRRVVTVFLGAAALATLIGVVASVAGGARVLGTMVLAAPNLLCVALTRGLGVPWETRGPDLPLPTIDTGGLGPLAVPVWPLTAVAVVVLVLVAVFAGRHAPWVAAVCLAGMVVVGGAAVRLSAGFFAVELGVAGNALAAAAAGLGGGLVAWLLVQGVRYWHRRHA</sequence>
<keyword evidence="1" id="KW-0812">Transmembrane</keyword>
<keyword evidence="1" id="KW-1133">Transmembrane helix</keyword>
<keyword evidence="1" id="KW-0472">Membrane</keyword>
<feature type="transmembrane region" description="Helical" evidence="1">
    <location>
        <begin position="155"/>
        <end position="175"/>
    </location>
</feature>